<feature type="compositionally biased region" description="Basic and acidic residues" evidence="1">
    <location>
        <begin position="80"/>
        <end position="94"/>
    </location>
</feature>
<organism evidence="3 4">
    <name type="scientific">Vitis vinifera</name>
    <name type="common">Grape</name>
    <dbReference type="NCBI Taxonomy" id="29760"/>
    <lineage>
        <taxon>Eukaryota</taxon>
        <taxon>Viridiplantae</taxon>
        <taxon>Streptophyta</taxon>
        <taxon>Embryophyta</taxon>
        <taxon>Tracheophyta</taxon>
        <taxon>Spermatophyta</taxon>
        <taxon>Magnoliopsida</taxon>
        <taxon>eudicotyledons</taxon>
        <taxon>Gunneridae</taxon>
        <taxon>Pentapetalae</taxon>
        <taxon>rosids</taxon>
        <taxon>Vitales</taxon>
        <taxon>Vitaceae</taxon>
        <taxon>Viteae</taxon>
        <taxon>Vitis</taxon>
    </lineage>
</organism>
<dbReference type="FunFam" id="1.10.510.10:FF:000316">
    <property type="entry name" value="serine/threonine-protein kinase HT1"/>
    <property type="match status" value="1"/>
</dbReference>
<evidence type="ECO:0000313" key="3">
    <source>
        <dbReference type="EMBL" id="RVW37932.1"/>
    </source>
</evidence>
<dbReference type="Pfam" id="PF07714">
    <property type="entry name" value="PK_Tyr_Ser-Thr"/>
    <property type="match status" value="1"/>
</dbReference>
<feature type="region of interest" description="Disordered" evidence="1">
    <location>
        <begin position="33"/>
        <end position="146"/>
    </location>
</feature>
<feature type="domain" description="Protein kinase" evidence="2">
    <location>
        <begin position="182"/>
        <end position="442"/>
    </location>
</feature>
<dbReference type="EMBL" id="QGNW01001519">
    <property type="protein sequence ID" value="RVW37932.1"/>
    <property type="molecule type" value="Genomic_DNA"/>
</dbReference>
<evidence type="ECO:0000313" key="4">
    <source>
        <dbReference type="Proteomes" id="UP000288805"/>
    </source>
</evidence>
<dbReference type="SMART" id="SM00220">
    <property type="entry name" value="S_TKc"/>
    <property type="match status" value="1"/>
</dbReference>
<reference evidence="3 4" key="1">
    <citation type="journal article" date="2018" name="PLoS Genet.">
        <title>Population sequencing reveals clonal diversity and ancestral inbreeding in the grapevine cultivar Chardonnay.</title>
        <authorList>
            <person name="Roach M.J."/>
            <person name="Johnson D.L."/>
            <person name="Bohlmann J."/>
            <person name="van Vuuren H.J."/>
            <person name="Jones S.J."/>
            <person name="Pretorius I.S."/>
            <person name="Schmidt S.A."/>
            <person name="Borneman A.R."/>
        </authorList>
    </citation>
    <scope>NUCLEOTIDE SEQUENCE [LARGE SCALE GENOMIC DNA]</scope>
    <source>
        <strain evidence="4">cv. Chardonnay</strain>
        <tissue evidence="3">Leaf</tissue>
    </source>
</reference>
<feature type="compositionally biased region" description="Polar residues" evidence="1">
    <location>
        <begin position="35"/>
        <end position="54"/>
    </location>
</feature>
<dbReference type="InterPro" id="IPR001245">
    <property type="entry name" value="Ser-Thr/Tyr_kinase_cat_dom"/>
</dbReference>
<dbReference type="GO" id="GO:0005524">
    <property type="term" value="F:ATP binding"/>
    <property type="evidence" value="ECO:0007669"/>
    <property type="project" value="InterPro"/>
</dbReference>
<dbReference type="GO" id="GO:0004672">
    <property type="term" value="F:protein kinase activity"/>
    <property type="evidence" value="ECO:0007669"/>
    <property type="project" value="InterPro"/>
</dbReference>
<dbReference type="InterPro" id="IPR011009">
    <property type="entry name" value="Kinase-like_dom_sf"/>
</dbReference>
<gene>
    <name evidence="3" type="primary">HT1_19</name>
    <name evidence="3" type="ORF">CK203_101886</name>
</gene>
<sequence>MEDANSWIRRTKFSHTIFHRLDSTRLASFPLTISPERNSGLKSRPQRGSLNLKSEPSDPQGRRNAFTNKQRSLSPLPESKLSDEFKEARSDRKRFSTPVPRRKEHEKGIMGKLFSKDSQDPKASNSNKQSNTSPLRHLTSTKNHDKAKFRKEPSWIKYFDHGGGRVTAVEAADEWMADLSKLYLGLRFSHGAHSRLYHGVYEEQPVAVKVIMVPDEEENGALASKLEKQFNGEVSCLSRLHHQNVIKFVAAWRRPPVFVVITEYLSEGSLRAYLHKLEHKSLPLEKLITIALDIARGMEYIHSQGIIHRDLKPENVLVTKDFHMKIADFGIACEEAYCDSLADDPGTYRWMAPEMIKHKSYGRKVDVYSFGLILWEMVAGTIPYEDMAPIQAAFAVVNKNLRPVIPVDCPPAMRALIEQCWSLHPDKRPEFWQVVKVLEQFKSSLALDGTLNLVRYATCQDHKKGLLHWIQKLGPVHHNTSSMPKPKFT</sequence>
<dbReference type="PROSITE" id="PS50011">
    <property type="entry name" value="PROTEIN_KINASE_DOM"/>
    <property type="match status" value="1"/>
</dbReference>
<dbReference type="SUPFAM" id="SSF56112">
    <property type="entry name" value="Protein kinase-like (PK-like)"/>
    <property type="match status" value="1"/>
</dbReference>
<dbReference type="PANTHER" id="PTHR44329">
    <property type="entry name" value="SERINE/THREONINE-PROTEIN KINASE TNNI3K-RELATED"/>
    <property type="match status" value="1"/>
</dbReference>
<dbReference type="InterPro" id="IPR008271">
    <property type="entry name" value="Ser/Thr_kinase_AS"/>
</dbReference>
<evidence type="ECO:0000256" key="1">
    <source>
        <dbReference type="SAM" id="MobiDB-lite"/>
    </source>
</evidence>
<dbReference type="PROSITE" id="PS00108">
    <property type="entry name" value="PROTEIN_KINASE_ST"/>
    <property type="match status" value="1"/>
</dbReference>
<dbReference type="Gramene" id="Vitis10g00727.t01">
    <property type="protein sequence ID" value="Vitis10g00727.t01.CDS"/>
    <property type="gene ID" value="Vitis10g00727"/>
</dbReference>
<dbReference type="Gene3D" id="3.30.200.20">
    <property type="entry name" value="Phosphorylase Kinase, domain 1"/>
    <property type="match status" value="1"/>
</dbReference>
<accession>A0A438DR52</accession>
<dbReference type="InterPro" id="IPR051681">
    <property type="entry name" value="Ser/Thr_Kinases-Pseudokinases"/>
</dbReference>
<dbReference type="PRINTS" id="PR00109">
    <property type="entry name" value="TYRKINASE"/>
</dbReference>
<dbReference type="PANTHER" id="PTHR44329:SF73">
    <property type="entry name" value="OS01G0201200 PROTEIN"/>
    <property type="match status" value="1"/>
</dbReference>
<feature type="compositionally biased region" description="Basic and acidic residues" evidence="1">
    <location>
        <begin position="101"/>
        <end position="120"/>
    </location>
</feature>
<dbReference type="InterPro" id="IPR000719">
    <property type="entry name" value="Prot_kinase_dom"/>
</dbReference>
<keyword evidence="3" id="KW-0418">Kinase</keyword>
<proteinExistence type="predicted"/>
<dbReference type="CDD" id="cd13999">
    <property type="entry name" value="STKc_MAP3K-like"/>
    <property type="match status" value="1"/>
</dbReference>
<keyword evidence="3" id="KW-0808">Transferase</keyword>
<feature type="compositionally biased region" description="Polar residues" evidence="1">
    <location>
        <begin position="121"/>
        <end position="141"/>
    </location>
</feature>
<comment type="caution">
    <text evidence="3">The sequence shown here is derived from an EMBL/GenBank/DDBJ whole genome shotgun (WGS) entry which is preliminary data.</text>
</comment>
<name>A0A438DR52_VITVI</name>
<evidence type="ECO:0000259" key="2">
    <source>
        <dbReference type="PROSITE" id="PS50011"/>
    </source>
</evidence>
<dbReference type="Proteomes" id="UP000288805">
    <property type="component" value="Unassembled WGS sequence"/>
</dbReference>
<dbReference type="AlphaFoldDB" id="A0A438DR52"/>
<dbReference type="SMR" id="A0A438DR52"/>
<protein>
    <submittedName>
        <fullName evidence="3">Serine/threonine-protein kinase HT1</fullName>
    </submittedName>
</protein>
<dbReference type="Gene3D" id="1.10.510.10">
    <property type="entry name" value="Transferase(Phosphotransferase) domain 1"/>
    <property type="match status" value="1"/>
</dbReference>